<evidence type="ECO:0000256" key="7">
    <source>
        <dbReference type="PROSITE-ProRule" id="PRU01016"/>
    </source>
</evidence>
<dbReference type="EC" id="2.1.1.37" evidence="9"/>
<evidence type="ECO:0000256" key="3">
    <source>
        <dbReference type="ARBA" id="ARBA00022679"/>
    </source>
</evidence>
<evidence type="ECO:0000313" key="12">
    <source>
        <dbReference type="EMBL" id="CDS10745.1"/>
    </source>
</evidence>
<dbReference type="OrthoDB" id="5376140at2759"/>
<keyword evidence="2 7" id="KW-0489">Methyltransferase</keyword>
<dbReference type="InterPro" id="IPR001025">
    <property type="entry name" value="BAH_dom"/>
</dbReference>
<dbReference type="GO" id="GO:0032259">
    <property type="term" value="P:methylation"/>
    <property type="evidence" value="ECO:0007669"/>
    <property type="project" value="UniProtKB-KW"/>
</dbReference>
<comment type="catalytic activity">
    <reaction evidence="9">
        <text>a 2'-deoxycytidine in DNA + S-adenosyl-L-methionine = a 5-methyl-2'-deoxycytidine in DNA + S-adenosyl-L-homocysteine + H(+)</text>
        <dbReference type="Rhea" id="RHEA:13681"/>
        <dbReference type="Rhea" id="RHEA-COMP:11369"/>
        <dbReference type="Rhea" id="RHEA-COMP:11370"/>
        <dbReference type="ChEBI" id="CHEBI:15378"/>
        <dbReference type="ChEBI" id="CHEBI:57856"/>
        <dbReference type="ChEBI" id="CHEBI:59789"/>
        <dbReference type="ChEBI" id="CHEBI:85452"/>
        <dbReference type="ChEBI" id="CHEBI:85454"/>
        <dbReference type="EC" id="2.1.1.37"/>
    </reaction>
</comment>
<keyword evidence="3 7" id="KW-0808">Transferase</keyword>
<dbReference type="NCBIfam" id="TIGR00675">
    <property type="entry name" value="dcm"/>
    <property type="match status" value="1"/>
</dbReference>
<organism evidence="12">
    <name type="scientific">Lichtheimia ramosa</name>
    <dbReference type="NCBI Taxonomy" id="688394"/>
    <lineage>
        <taxon>Eukaryota</taxon>
        <taxon>Fungi</taxon>
        <taxon>Fungi incertae sedis</taxon>
        <taxon>Mucoromycota</taxon>
        <taxon>Mucoromycotina</taxon>
        <taxon>Mucoromycetes</taxon>
        <taxon>Mucorales</taxon>
        <taxon>Lichtheimiaceae</taxon>
        <taxon>Lichtheimia</taxon>
    </lineage>
</organism>
<dbReference type="GO" id="GO:0003677">
    <property type="term" value="F:DNA binding"/>
    <property type="evidence" value="ECO:0007669"/>
    <property type="project" value="UniProtKB-KW"/>
</dbReference>
<dbReference type="InterPro" id="IPR018117">
    <property type="entry name" value="C5_DNA_meth_AS"/>
</dbReference>
<keyword evidence="4 7" id="KW-0949">S-adenosyl-L-methionine</keyword>
<comment type="subcellular location">
    <subcellularLocation>
        <location evidence="1">Nucleus</location>
    </subcellularLocation>
</comment>
<dbReference type="InterPro" id="IPR043151">
    <property type="entry name" value="BAH_sf"/>
</dbReference>
<dbReference type="PROSITE" id="PS00094">
    <property type="entry name" value="C5_MTASE_1"/>
    <property type="match status" value="1"/>
</dbReference>
<evidence type="ECO:0000256" key="1">
    <source>
        <dbReference type="ARBA" id="ARBA00004123"/>
    </source>
</evidence>
<dbReference type="CDD" id="cd04370">
    <property type="entry name" value="BAH"/>
    <property type="match status" value="1"/>
</dbReference>
<dbReference type="InterPro" id="IPR001525">
    <property type="entry name" value="C5_MeTfrase"/>
</dbReference>
<evidence type="ECO:0000256" key="10">
    <source>
        <dbReference type="SAM" id="MobiDB-lite"/>
    </source>
</evidence>
<name>A0A077WTU0_9FUNG</name>
<dbReference type="AlphaFoldDB" id="A0A077WTU0"/>
<dbReference type="Gene3D" id="2.30.30.490">
    <property type="match status" value="2"/>
</dbReference>
<evidence type="ECO:0000256" key="9">
    <source>
        <dbReference type="RuleBase" id="RU000417"/>
    </source>
</evidence>
<evidence type="ECO:0000256" key="2">
    <source>
        <dbReference type="ARBA" id="ARBA00022603"/>
    </source>
</evidence>
<dbReference type="SMART" id="SM00439">
    <property type="entry name" value="BAH"/>
    <property type="match status" value="1"/>
</dbReference>
<feature type="region of interest" description="Disordered" evidence="10">
    <location>
        <begin position="694"/>
        <end position="720"/>
    </location>
</feature>
<dbReference type="PROSITE" id="PS51679">
    <property type="entry name" value="SAM_MT_C5"/>
    <property type="match status" value="1"/>
</dbReference>
<dbReference type="InterPro" id="IPR029063">
    <property type="entry name" value="SAM-dependent_MTases_sf"/>
</dbReference>
<dbReference type="Gene3D" id="3.90.120.10">
    <property type="entry name" value="DNA Methylase, subunit A, domain 2"/>
    <property type="match status" value="2"/>
</dbReference>
<dbReference type="SUPFAM" id="SSF53335">
    <property type="entry name" value="S-adenosyl-L-methionine-dependent methyltransferases"/>
    <property type="match status" value="1"/>
</dbReference>
<dbReference type="CDD" id="cd14279">
    <property type="entry name" value="CUE"/>
    <property type="match status" value="1"/>
</dbReference>
<accession>A0A077WTU0</accession>
<dbReference type="GO" id="GO:0005634">
    <property type="term" value="C:nucleus"/>
    <property type="evidence" value="ECO:0007669"/>
    <property type="project" value="UniProtKB-SubCell"/>
</dbReference>
<proteinExistence type="inferred from homology"/>
<feature type="compositionally biased region" description="Polar residues" evidence="10">
    <location>
        <begin position="698"/>
        <end position="720"/>
    </location>
</feature>
<dbReference type="PRINTS" id="PR00105">
    <property type="entry name" value="C5METTRFRASE"/>
</dbReference>
<evidence type="ECO:0000256" key="4">
    <source>
        <dbReference type="ARBA" id="ARBA00022691"/>
    </source>
</evidence>
<dbReference type="EMBL" id="LK023340">
    <property type="protein sequence ID" value="CDS10745.1"/>
    <property type="molecule type" value="Genomic_DNA"/>
</dbReference>
<dbReference type="GO" id="GO:0044027">
    <property type="term" value="P:negative regulation of gene expression via chromosomal CpG island methylation"/>
    <property type="evidence" value="ECO:0007669"/>
    <property type="project" value="TreeGrafter"/>
</dbReference>
<gene>
    <name evidence="12" type="ORF">LRAMOSA11231</name>
</gene>
<reference evidence="12" key="1">
    <citation type="journal article" date="2014" name="Genome Announc.">
        <title>De novo whole-genome sequence and genome annotation of Lichtheimia ramosa.</title>
        <authorList>
            <person name="Linde J."/>
            <person name="Schwartze V."/>
            <person name="Binder U."/>
            <person name="Lass-Florl C."/>
            <person name="Voigt K."/>
            <person name="Horn F."/>
        </authorList>
    </citation>
    <scope>NUCLEOTIDE SEQUENCE</scope>
    <source>
        <strain evidence="12">JMRC FSU:6197</strain>
    </source>
</reference>
<protein>
    <recommendedName>
        <fullName evidence="9">Cytosine-specific methyltransferase</fullName>
        <ecNumber evidence="9">2.1.1.37</ecNumber>
    </recommendedName>
</protein>
<dbReference type="PROSITE" id="PS51038">
    <property type="entry name" value="BAH"/>
    <property type="match status" value="1"/>
</dbReference>
<feature type="region of interest" description="Disordered" evidence="10">
    <location>
        <begin position="50"/>
        <end position="79"/>
    </location>
</feature>
<evidence type="ECO:0000256" key="6">
    <source>
        <dbReference type="ARBA" id="ARBA00023242"/>
    </source>
</evidence>
<dbReference type="Gene3D" id="3.40.50.150">
    <property type="entry name" value="Vaccinia Virus protein VP39"/>
    <property type="match status" value="1"/>
</dbReference>
<comment type="similarity">
    <text evidence="7 8">Belongs to the class I-like SAM-binding methyltransferase superfamily. C5-methyltransferase family.</text>
</comment>
<dbReference type="PANTHER" id="PTHR10629">
    <property type="entry name" value="CYTOSINE-SPECIFIC METHYLTRANSFERASE"/>
    <property type="match status" value="1"/>
</dbReference>
<dbReference type="GO" id="GO:0003886">
    <property type="term" value="F:DNA (cytosine-5-)-methyltransferase activity"/>
    <property type="evidence" value="ECO:0007669"/>
    <property type="project" value="UniProtKB-EC"/>
</dbReference>
<feature type="domain" description="BAH" evidence="11">
    <location>
        <begin position="156"/>
        <end position="269"/>
    </location>
</feature>
<evidence type="ECO:0000256" key="8">
    <source>
        <dbReference type="RuleBase" id="RU000416"/>
    </source>
</evidence>
<evidence type="ECO:0000259" key="11">
    <source>
        <dbReference type="PROSITE" id="PS51038"/>
    </source>
</evidence>
<keyword evidence="6" id="KW-0539">Nucleus</keyword>
<dbReference type="InterPro" id="IPR050390">
    <property type="entry name" value="C5-Methyltransferase"/>
</dbReference>
<evidence type="ECO:0000256" key="5">
    <source>
        <dbReference type="ARBA" id="ARBA00023125"/>
    </source>
</evidence>
<sequence length="898" mass="102415">MTTSDLQVLVNAFPEFEQNMLANMLATCDNALDLAIECLQDIRDKLNTKRAREEPQLDVPLNKKPKQQEPKKAKKSFKHANDTCVTSHISFIAKDMFIRKMINITEAAEEAHQLQQQAMNNTNVHKEDTMTVAWHGMPIKHENGRTYYSAAIVDGELLELGDTVYMRTGDEEPWFAQIMSFFDSDDADFQFHARFFSHGKETVLKQLAGERELFLLDNCADNDLYSVMGKANVIRLDGDVEEPTTFTKKDWWFYRLWYDPEDAVFEDVNLHEDPDVCLSCAASEEQKAREHPEWGQDFVKYQGVEYHVHDFVYTLIGEESDPYVIGQIISIDASHQEINICIMDREESNLDHYALVDNASPQDYKDSRLLSKSTMQKSISCNELEGKCWVEVRQDVEDVKSFKQCTDNFYTHDAIIKCTKCQQDRAAHDQERQNFAKSMDKLRALDIFAGCGGFTVGMDDTGVVETTHSIEFNPDAAKTFQHNFPTSTVHNQCANVLLTRAIKVHQNLQVPPLDDFLDKPLEPMPQPGDIDFIYCGPPCQGFSDLNQHKKPNEIKNTLVCSAMSYVDFYRPSYFLLENVRGLVSYKLGEDKIESGVLKFIIRCLTSMGYQVRFAVLQAAQYGVAQKRRRLFVWGARIGKRLPQFPQPIHCSKKHANGTAINFTDGTQVYHVKRTGKRAPLPELTVGDTISDLPPFNYQHPNSSSSSIPTYDATNQNDPPGQCPQQYTKPPMTDLQTWLRGDNDCLYNHVTRAFNDINVERICTIKMEPNADHNTLPKELVPWALSRDNPAAKRHKYWPGLYGRLDYNQQFETAVTEVNPMSKQGTVIHPNQHRVLSVREAARSQGFPDWFVFKSTDKKPNSQVNAMYMQVGNAVPVPLAAALGNSLKDAMFEDWLQDH</sequence>
<feature type="active site" evidence="7">
    <location>
        <position position="539"/>
    </location>
</feature>
<dbReference type="PANTHER" id="PTHR10629:SF52">
    <property type="entry name" value="DNA (CYTOSINE-5)-METHYLTRANSFERASE 1"/>
    <property type="match status" value="1"/>
</dbReference>
<dbReference type="Pfam" id="PF01426">
    <property type="entry name" value="BAH"/>
    <property type="match status" value="1"/>
</dbReference>
<dbReference type="GO" id="GO:0003682">
    <property type="term" value="F:chromatin binding"/>
    <property type="evidence" value="ECO:0007669"/>
    <property type="project" value="InterPro"/>
</dbReference>
<keyword evidence="5" id="KW-0238">DNA-binding</keyword>
<dbReference type="Pfam" id="PF00145">
    <property type="entry name" value="DNA_methylase"/>
    <property type="match status" value="1"/>
</dbReference>